<dbReference type="SMART" id="SM00567">
    <property type="entry name" value="EZ_HEAT"/>
    <property type="match status" value="6"/>
</dbReference>
<dbReference type="InterPro" id="IPR016024">
    <property type="entry name" value="ARM-type_fold"/>
</dbReference>
<comment type="caution">
    <text evidence="1">The sequence shown here is derived from an EMBL/GenBank/DDBJ whole genome shotgun (WGS) entry which is preliminary data.</text>
</comment>
<reference evidence="1 2" key="1">
    <citation type="submission" date="2022-09" db="EMBL/GenBank/DDBJ databases">
        <authorList>
            <person name="Han X.L."/>
            <person name="Wang Q."/>
            <person name="Lu T."/>
        </authorList>
    </citation>
    <scope>NUCLEOTIDE SEQUENCE [LARGE SCALE GENOMIC DNA]</scope>
    <source>
        <strain evidence="1 2">WQ 127069</strain>
    </source>
</reference>
<dbReference type="InterPro" id="IPR008775">
    <property type="entry name" value="Phytyl_CoA_dOase-like"/>
</dbReference>
<dbReference type="RefSeq" id="WP_262686368.1">
    <property type="nucleotide sequence ID" value="NZ_JAOQIO010000094.1"/>
</dbReference>
<gene>
    <name evidence="1" type="ORF">OB236_25275</name>
</gene>
<dbReference type="PANTHER" id="PTHR12697">
    <property type="entry name" value="PBS LYASE HEAT-LIKE PROTEIN"/>
    <property type="match status" value="1"/>
</dbReference>
<keyword evidence="2" id="KW-1185">Reference proteome</keyword>
<dbReference type="PANTHER" id="PTHR12697:SF5">
    <property type="entry name" value="DEOXYHYPUSINE HYDROXYLASE"/>
    <property type="match status" value="1"/>
</dbReference>
<dbReference type="Pfam" id="PF05721">
    <property type="entry name" value="PhyH"/>
    <property type="match status" value="1"/>
</dbReference>
<dbReference type="InterPro" id="IPR004155">
    <property type="entry name" value="PBS_lyase_HEAT"/>
</dbReference>
<dbReference type="Gene3D" id="2.60.120.620">
    <property type="entry name" value="q2cbj1_9rhob like domain"/>
    <property type="match status" value="1"/>
</dbReference>
<dbReference type="Pfam" id="PF13646">
    <property type="entry name" value="HEAT_2"/>
    <property type="match status" value="3"/>
</dbReference>
<dbReference type="Gene3D" id="1.25.10.10">
    <property type="entry name" value="Leucine-rich Repeat Variant"/>
    <property type="match status" value="2"/>
</dbReference>
<evidence type="ECO:0000313" key="1">
    <source>
        <dbReference type="EMBL" id="MCU6795429.1"/>
    </source>
</evidence>
<accession>A0ABT2UP40</accession>
<dbReference type="InterPro" id="IPR011989">
    <property type="entry name" value="ARM-like"/>
</dbReference>
<dbReference type="EMBL" id="JAOQIO010000094">
    <property type="protein sequence ID" value="MCU6795429.1"/>
    <property type="molecule type" value="Genomic_DNA"/>
</dbReference>
<organism evidence="1 2">
    <name type="scientific">Paenibacillus baimaensis</name>
    <dbReference type="NCBI Taxonomy" id="2982185"/>
    <lineage>
        <taxon>Bacteria</taxon>
        <taxon>Bacillati</taxon>
        <taxon>Bacillota</taxon>
        <taxon>Bacilli</taxon>
        <taxon>Bacillales</taxon>
        <taxon>Paenibacillaceae</taxon>
        <taxon>Paenibacillus</taxon>
    </lineage>
</organism>
<evidence type="ECO:0000313" key="2">
    <source>
        <dbReference type="Proteomes" id="UP001652445"/>
    </source>
</evidence>
<name>A0ABT2UP40_9BACL</name>
<protein>
    <submittedName>
        <fullName evidence="1">HEAT repeat domain-containing protein</fullName>
    </submittedName>
</protein>
<dbReference type="SUPFAM" id="SSF51197">
    <property type="entry name" value="Clavaminate synthase-like"/>
    <property type="match status" value="1"/>
</dbReference>
<dbReference type="SUPFAM" id="SSF48371">
    <property type="entry name" value="ARM repeat"/>
    <property type="match status" value="2"/>
</dbReference>
<dbReference type="Proteomes" id="UP001652445">
    <property type="component" value="Unassembled WGS sequence"/>
</dbReference>
<proteinExistence type="predicted"/>
<sequence length="500" mass="55597">MGDLQLLTDAQMRQFVTEGYVFLKADFADEFHVKLSETLDQVYKEEGNPGNNILPRIPDLAKVFDHPVISGALSSVLGEDYMMHPHRHGHFNRNAEAGGWHKDSYWGHYKMRNHHPWWAMIFYYPQEVTLDMGPTGIMPGTQCYQTRTFAENETQEERKATGRAGTFALVHYDIWHRANANIAGKDRYMLKFQFMRRLAPTKASWDHHEDADTWVNPESYTSPIYEHEVIWRDTWNWLLGKENDVTQSDASQEQLAGWLNELESEDKAIRVRAADQLGLSGNGSNEVINGLTQALNDAFEPVALNAAYGLARLGEAGIDQLLKALLDDSVHVSRAAAYGASSAGKATVKGLMHILDSNNVQAVGCAVFALGEMGEAATEAVPKLVELMHAQNEIVRRNAVEAIGLIGSASEPSVKGLELGIQDADDQVRFMAGMALTKMGSKAQNAIPVIAHALNDENRYVRATAVDALYSMNTDKAKDILLKFLRDSRWCASTTPNSTF</sequence>